<reference evidence="6" key="1">
    <citation type="submission" date="2022-06" db="EMBL/GenBank/DDBJ databases">
        <title>Genomic Encyclopedia of Archaeal and Bacterial Type Strains, Phase II (KMG-II): from individual species to whole genera.</title>
        <authorList>
            <person name="Goeker M."/>
        </authorList>
    </citation>
    <scope>NUCLEOTIDE SEQUENCE</scope>
    <source>
        <strain evidence="6">DSM 43935</strain>
    </source>
</reference>
<dbReference type="InterPro" id="IPR029058">
    <property type="entry name" value="AB_hydrolase_fold"/>
</dbReference>
<dbReference type="GO" id="GO:0008610">
    <property type="term" value="P:lipid biosynthetic process"/>
    <property type="evidence" value="ECO:0007669"/>
    <property type="project" value="UniProtKB-ARBA"/>
</dbReference>
<dbReference type="Gene3D" id="3.40.50.980">
    <property type="match status" value="2"/>
</dbReference>
<keyword evidence="7" id="KW-1185">Reference proteome</keyword>
<feature type="compositionally biased region" description="Polar residues" evidence="4">
    <location>
        <begin position="1088"/>
        <end position="1099"/>
    </location>
</feature>
<evidence type="ECO:0000256" key="3">
    <source>
        <dbReference type="ARBA" id="ARBA00022553"/>
    </source>
</evidence>
<dbReference type="InterPro" id="IPR036736">
    <property type="entry name" value="ACP-like_sf"/>
</dbReference>
<dbReference type="NCBIfam" id="TIGR01733">
    <property type="entry name" value="AA-adenyl-dom"/>
    <property type="match status" value="1"/>
</dbReference>
<dbReference type="PANTHER" id="PTHR45527:SF1">
    <property type="entry name" value="FATTY ACID SYNTHASE"/>
    <property type="match status" value="1"/>
</dbReference>
<dbReference type="EMBL" id="JAMTCK010000008">
    <property type="protein sequence ID" value="MCP2166904.1"/>
    <property type="molecule type" value="Genomic_DNA"/>
</dbReference>
<dbReference type="InterPro" id="IPR023213">
    <property type="entry name" value="CAT-like_dom_sf"/>
</dbReference>
<dbReference type="GO" id="GO:0072330">
    <property type="term" value="P:monocarboxylic acid biosynthetic process"/>
    <property type="evidence" value="ECO:0007669"/>
    <property type="project" value="UniProtKB-ARBA"/>
</dbReference>
<feature type="region of interest" description="Disordered" evidence="4">
    <location>
        <begin position="1060"/>
        <end position="1099"/>
    </location>
</feature>
<dbReference type="InterPro" id="IPR045851">
    <property type="entry name" value="AMP-bd_C_sf"/>
</dbReference>
<evidence type="ECO:0000313" key="6">
    <source>
        <dbReference type="EMBL" id="MCP2166904.1"/>
    </source>
</evidence>
<evidence type="ECO:0000256" key="1">
    <source>
        <dbReference type="ARBA" id="ARBA00001957"/>
    </source>
</evidence>
<dbReference type="Proteomes" id="UP001206128">
    <property type="component" value="Unassembled WGS sequence"/>
</dbReference>
<dbReference type="InterPro" id="IPR020845">
    <property type="entry name" value="AMP-binding_CS"/>
</dbReference>
<dbReference type="PROSITE" id="PS00455">
    <property type="entry name" value="AMP_BINDING"/>
    <property type="match status" value="1"/>
</dbReference>
<proteinExistence type="predicted"/>
<dbReference type="FunFam" id="1.10.1200.10:FF:000016">
    <property type="entry name" value="Non-ribosomal peptide synthase"/>
    <property type="match status" value="1"/>
</dbReference>
<dbReference type="SUPFAM" id="SSF52777">
    <property type="entry name" value="CoA-dependent acyltransferases"/>
    <property type="match status" value="2"/>
</dbReference>
<dbReference type="SMART" id="SM00823">
    <property type="entry name" value="PKS_PP"/>
    <property type="match status" value="1"/>
</dbReference>
<dbReference type="FunFam" id="2.30.38.10:FF:000001">
    <property type="entry name" value="Non-ribosomal peptide synthetase PvdI"/>
    <property type="match status" value="1"/>
</dbReference>
<dbReference type="Gene3D" id="3.40.50.1820">
    <property type="entry name" value="alpha/beta hydrolase"/>
    <property type="match status" value="1"/>
</dbReference>
<dbReference type="GO" id="GO:0003824">
    <property type="term" value="F:catalytic activity"/>
    <property type="evidence" value="ECO:0007669"/>
    <property type="project" value="InterPro"/>
</dbReference>
<dbReference type="Gene3D" id="2.30.38.10">
    <property type="entry name" value="Luciferase, Domain 3"/>
    <property type="match status" value="1"/>
</dbReference>
<dbReference type="SUPFAM" id="SSF47336">
    <property type="entry name" value="ACP-like"/>
    <property type="match status" value="1"/>
</dbReference>
<dbReference type="Pfam" id="PF00668">
    <property type="entry name" value="Condensation"/>
    <property type="match status" value="1"/>
</dbReference>
<dbReference type="Gene3D" id="3.30.300.30">
    <property type="match status" value="1"/>
</dbReference>
<dbReference type="CDD" id="cd19531">
    <property type="entry name" value="LCL_NRPS-like"/>
    <property type="match status" value="1"/>
</dbReference>
<evidence type="ECO:0000256" key="2">
    <source>
        <dbReference type="ARBA" id="ARBA00022450"/>
    </source>
</evidence>
<dbReference type="FunFam" id="3.40.50.980:FF:000002">
    <property type="entry name" value="Enterobactin synthetase component F"/>
    <property type="match status" value="1"/>
</dbReference>
<dbReference type="InterPro" id="IPR009081">
    <property type="entry name" value="PP-bd_ACP"/>
</dbReference>
<dbReference type="Gene3D" id="3.30.559.10">
    <property type="entry name" value="Chloramphenicol acetyltransferase-like domain"/>
    <property type="match status" value="1"/>
</dbReference>
<dbReference type="InterPro" id="IPR020806">
    <property type="entry name" value="PKS_PP-bd"/>
</dbReference>
<dbReference type="GO" id="GO:0005829">
    <property type="term" value="C:cytosol"/>
    <property type="evidence" value="ECO:0007669"/>
    <property type="project" value="TreeGrafter"/>
</dbReference>
<dbReference type="AlphaFoldDB" id="A0AAE3GGJ6"/>
<dbReference type="Pfam" id="PF00501">
    <property type="entry name" value="AMP-binding"/>
    <property type="match status" value="1"/>
</dbReference>
<feature type="domain" description="Carrier" evidence="5">
    <location>
        <begin position="988"/>
        <end position="1063"/>
    </location>
</feature>
<dbReference type="Pfam" id="PF00550">
    <property type="entry name" value="PP-binding"/>
    <property type="match status" value="1"/>
</dbReference>
<evidence type="ECO:0000256" key="4">
    <source>
        <dbReference type="SAM" id="MobiDB-lite"/>
    </source>
</evidence>
<dbReference type="InterPro" id="IPR010071">
    <property type="entry name" value="AA_adenyl_dom"/>
</dbReference>
<gene>
    <name evidence="6" type="ORF">LX83_003776</name>
</gene>
<feature type="region of interest" description="Disordered" evidence="4">
    <location>
        <begin position="968"/>
        <end position="989"/>
    </location>
</feature>
<dbReference type="RefSeq" id="WP_253773234.1">
    <property type="nucleotide sequence ID" value="NZ_JAMTCK010000008.1"/>
</dbReference>
<dbReference type="InterPro" id="IPR000873">
    <property type="entry name" value="AMP-dep_synth/lig_dom"/>
</dbReference>
<dbReference type="InterPro" id="IPR001242">
    <property type="entry name" value="Condensation_dom"/>
</dbReference>
<dbReference type="CDD" id="cd17646">
    <property type="entry name" value="A_NRPS_AB3403-like"/>
    <property type="match status" value="1"/>
</dbReference>
<protein>
    <submittedName>
        <fullName evidence="6">Amino acid adenylation domain-containing protein</fullName>
    </submittedName>
</protein>
<dbReference type="FunFam" id="3.40.50.12780:FF:000012">
    <property type="entry name" value="Non-ribosomal peptide synthetase"/>
    <property type="match status" value="1"/>
</dbReference>
<dbReference type="PANTHER" id="PTHR45527">
    <property type="entry name" value="NONRIBOSOMAL PEPTIDE SYNTHETASE"/>
    <property type="match status" value="1"/>
</dbReference>
<dbReference type="Pfam" id="PF13193">
    <property type="entry name" value="AMP-binding_C"/>
    <property type="match status" value="1"/>
</dbReference>
<keyword evidence="2" id="KW-0596">Phosphopantetheine</keyword>
<keyword evidence="3" id="KW-0597">Phosphoprotein</keyword>
<dbReference type="InterPro" id="IPR025110">
    <property type="entry name" value="AMP-bd_C"/>
</dbReference>
<name>A0AAE3GGJ6_9PSEU</name>
<comment type="caution">
    <text evidence="6">The sequence shown here is derived from an EMBL/GenBank/DDBJ whole genome shotgun (WGS) entry which is preliminary data.</text>
</comment>
<accession>A0AAE3GGJ6</accession>
<dbReference type="SUPFAM" id="SSF56801">
    <property type="entry name" value="Acetyl-CoA synthetase-like"/>
    <property type="match status" value="1"/>
</dbReference>
<comment type="cofactor">
    <cofactor evidence="1">
        <name>pantetheine 4'-phosphate</name>
        <dbReference type="ChEBI" id="CHEBI:47942"/>
    </cofactor>
</comment>
<evidence type="ECO:0000313" key="7">
    <source>
        <dbReference type="Proteomes" id="UP001206128"/>
    </source>
</evidence>
<organism evidence="6 7">
    <name type="scientific">Goodfellowiella coeruleoviolacea</name>
    <dbReference type="NCBI Taxonomy" id="334858"/>
    <lineage>
        <taxon>Bacteria</taxon>
        <taxon>Bacillati</taxon>
        <taxon>Actinomycetota</taxon>
        <taxon>Actinomycetes</taxon>
        <taxon>Pseudonocardiales</taxon>
        <taxon>Pseudonocardiaceae</taxon>
        <taxon>Goodfellowiella</taxon>
    </lineage>
</organism>
<evidence type="ECO:0000259" key="5">
    <source>
        <dbReference type="PROSITE" id="PS50075"/>
    </source>
</evidence>
<dbReference type="GO" id="GO:0043041">
    <property type="term" value="P:amino acid activation for nonribosomal peptide biosynthetic process"/>
    <property type="evidence" value="ECO:0007669"/>
    <property type="project" value="TreeGrafter"/>
</dbReference>
<dbReference type="Gene3D" id="3.30.559.30">
    <property type="entry name" value="Nonribosomal peptide synthetase, condensation domain"/>
    <property type="match status" value="1"/>
</dbReference>
<sequence>MRSAWLSEDRKALLRQLRQREGLGGAVPGIQARPDPAAPAPLSHGQRRLWFFDRLQPGSALYNVAAAVRFRGALDHGALRRALTAILTRHEVLRTTYHADDTGGAVAVVGPVPPVELPVSDVDDAVAEARRLAVRPFDLATGPVLRTHLLRAAEDEHLLVLAVHHIACDGWSLEILLRELVARYRDPGAVLAELPVQYADYAAWQQEWLASPAAEQQLAHWRDRLADAPLLDVPADHARPAEPTFAGGTHTFTLTPEAGRALTALAEAERTTPFVVALTAFAAVLGRWSGQRDLVIGIPVAGRSRAEVAPLVGFFVNTLPLRLDLSGDPTVLDLLRQVRSAVLDARSHADIPFDHLVEKLRPARDAGGRTPLVRHLFQTDEAPFRPVTAGAVELEVVPLSTGTAKFDLNVDLTPLPDGGWTGHVEYSRELYADETTARLTDSLRLVLSALAPGLPVSRLPLLTAEHRAELVDRHSGAAVPAPRSGPATLHGHIEAQVDATPHAEAVRFEDTAISYAELDRRANQLAHLLRARGVGPDTVVGVCLPRSIELMVALVAVLKAGGAYLPLDTGYPAARLAGMLTDAHAAVVIGDSGEFTVDGVELVCPKRDAALIAAQPRTRPAVEVSERDLAYVIFTSGSTGRPKGAMNEHRGALNRLLWMQRAFPLAPGEGVLQKTPIGFDVSVWELFWPLMVGARVVLARPGGHGDPDYLAGLIDAASISTAHFVPSMLAAFLTAPDLARAGALRRIVCSGEELPASLVDDCARLLPDVPVFNLYGPTEAAVDVTWYDCRDGYGHRVPIGFPVDGARIYLVDEHLAPVPAGMPGELLIGGVPVGRGYRDRPALTAARFIPDPFGDPGERLYRTGDLARRRPDGAIEYLGRIDNQVKLRGMRIELGEIEAALTALPGVDSAVAGLHTAHTGPRLAAWLRASPAPDLARVRAALREKLPAHMVPTDLVLVDEWPLSPNGKLDRRRLPEPAAADAGGEHVPPADDTERALALLWQEVLGVDRVGTTDNFFDLGGHSLLATQLILRVRSAFGVELPLNKLFASPTVAAMARAVREGTARRPASGPGLRRVDRSRYRAPVPSTAPSTVPQEPTR</sequence>
<dbReference type="GO" id="GO:0044550">
    <property type="term" value="P:secondary metabolite biosynthetic process"/>
    <property type="evidence" value="ECO:0007669"/>
    <property type="project" value="TreeGrafter"/>
</dbReference>
<dbReference type="PROSITE" id="PS50075">
    <property type="entry name" value="CARRIER"/>
    <property type="match status" value="1"/>
</dbReference>
<dbReference type="GO" id="GO:0031177">
    <property type="term" value="F:phosphopantetheine binding"/>
    <property type="evidence" value="ECO:0007669"/>
    <property type="project" value="InterPro"/>
</dbReference>
<dbReference type="FunFam" id="3.40.50.980:FF:000001">
    <property type="entry name" value="Non-ribosomal peptide synthetase"/>
    <property type="match status" value="1"/>
</dbReference>